<evidence type="ECO:0000256" key="3">
    <source>
        <dbReference type="ARBA" id="ARBA00023157"/>
    </source>
</evidence>
<dbReference type="SMART" id="SM00108">
    <property type="entry name" value="B_lectin"/>
    <property type="match status" value="1"/>
</dbReference>
<keyword evidence="4" id="KW-0325">Glycoprotein</keyword>
<dbReference type="InterPro" id="IPR036426">
    <property type="entry name" value="Bulb-type_lectin_dom_sf"/>
</dbReference>
<dbReference type="CDD" id="cd01098">
    <property type="entry name" value="PAN_AP_plant"/>
    <property type="match status" value="1"/>
</dbReference>
<evidence type="ECO:0000259" key="10">
    <source>
        <dbReference type="PROSITE" id="PS50026"/>
    </source>
</evidence>
<dbReference type="CDD" id="cd00028">
    <property type="entry name" value="B_lectin"/>
    <property type="match status" value="1"/>
</dbReference>
<feature type="domain" description="Apple" evidence="12">
    <location>
        <begin position="334"/>
        <end position="420"/>
    </location>
</feature>
<protein>
    <recommendedName>
        <fullName evidence="1">non-specific serine/threonine protein kinase</fullName>
        <ecNumber evidence="1">2.7.11.1</ecNumber>
    </recommendedName>
</protein>
<dbReference type="CDD" id="cd00054">
    <property type="entry name" value="EGF_CA"/>
    <property type="match status" value="1"/>
</dbReference>
<dbReference type="SMART" id="SM00473">
    <property type="entry name" value="PAN_AP"/>
    <property type="match status" value="1"/>
</dbReference>
<feature type="chain" id="PRO_5045278277" description="non-specific serine/threonine protein kinase" evidence="9">
    <location>
        <begin position="29"/>
        <end position="488"/>
    </location>
</feature>
<feature type="transmembrane region" description="Helical" evidence="8">
    <location>
        <begin position="455"/>
        <end position="477"/>
    </location>
</feature>
<keyword evidence="7" id="KW-0245">EGF-like domain</keyword>
<evidence type="ECO:0000256" key="9">
    <source>
        <dbReference type="SAM" id="SignalP"/>
    </source>
</evidence>
<keyword evidence="8" id="KW-0472">Membrane</keyword>
<dbReference type="Proteomes" id="UP000827721">
    <property type="component" value="Unassembled WGS sequence"/>
</dbReference>
<dbReference type="PROSITE" id="PS50948">
    <property type="entry name" value="PAN"/>
    <property type="match status" value="1"/>
</dbReference>
<evidence type="ECO:0000313" key="13">
    <source>
        <dbReference type="EMBL" id="KAH7576825.1"/>
    </source>
</evidence>
<evidence type="ECO:0000256" key="4">
    <source>
        <dbReference type="ARBA" id="ARBA00023180"/>
    </source>
</evidence>
<feature type="domain" description="EGF-like" evidence="10">
    <location>
        <begin position="281"/>
        <end position="318"/>
    </location>
</feature>
<evidence type="ECO:0000259" key="12">
    <source>
        <dbReference type="PROSITE" id="PS50948"/>
    </source>
</evidence>
<dbReference type="PANTHER" id="PTHR32444:SF235">
    <property type="entry name" value="OS01G0783900 PROTEIN"/>
    <property type="match status" value="1"/>
</dbReference>
<dbReference type="EMBL" id="JAFEMO010000001">
    <property type="protein sequence ID" value="KAH7576825.1"/>
    <property type="molecule type" value="Genomic_DNA"/>
</dbReference>
<dbReference type="Gene3D" id="2.90.10.10">
    <property type="entry name" value="Bulb-type lectin domain"/>
    <property type="match status" value="1"/>
</dbReference>
<dbReference type="PANTHER" id="PTHR32444">
    <property type="entry name" value="BULB-TYPE LECTIN DOMAIN-CONTAINING PROTEIN"/>
    <property type="match status" value="1"/>
</dbReference>
<comment type="caution">
    <text evidence="7">Lacks conserved residue(s) required for the propagation of feature annotation.</text>
</comment>
<keyword evidence="8" id="KW-1133">Transmembrane helix</keyword>
<keyword evidence="14" id="KW-1185">Reference proteome</keyword>
<dbReference type="Pfam" id="PF08276">
    <property type="entry name" value="PAN_2"/>
    <property type="match status" value="1"/>
</dbReference>
<comment type="catalytic activity">
    <reaction evidence="5">
        <text>L-threonyl-[protein] + ATP = O-phospho-L-threonyl-[protein] + ADP + H(+)</text>
        <dbReference type="Rhea" id="RHEA:46608"/>
        <dbReference type="Rhea" id="RHEA-COMP:11060"/>
        <dbReference type="Rhea" id="RHEA-COMP:11605"/>
        <dbReference type="ChEBI" id="CHEBI:15378"/>
        <dbReference type="ChEBI" id="CHEBI:30013"/>
        <dbReference type="ChEBI" id="CHEBI:30616"/>
        <dbReference type="ChEBI" id="CHEBI:61977"/>
        <dbReference type="ChEBI" id="CHEBI:456216"/>
        <dbReference type="EC" id="2.7.11.1"/>
    </reaction>
</comment>
<dbReference type="InterPro" id="IPR001480">
    <property type="entry name" value="Bulb-type_lectin_dom"/>
</dbReference>
<sequence>MVRSISLLACKTCIFILLLCFYLPFSFARDNITLNDSISDGETIISIGEIFELGFFTPGNGSNNDPRRYVGIWYKSDPKTIVWVANRDSSLNKKHGVFGIGEDGNLAIFDEHKNSVWKANVSVPPKGMGKLLDSGNLQFLSNPLEVIWESFKHLTDTFLPGMKMDGNLVLKSWESNDNPAEGEFKFQLEGNQYTIREERLIIYWQSRVSGDFMSDDILPMVSSLLSKSDRSNKTYKFGHNETTISSFSKKYRRLVMYFDGKVQYLTRLSESAPWDLTWKEPMNRCDEFKACGNSESCSNSENRSKCECLPGFKSNLPDGSIDISGSCQRTTPLCSNGVAKILNFRPLKVNKVGKPDENFVVSSEKDCKEECLKYCHCQAYSYETSQLRGVNTTCWIWSNDLNNIQSEGTNGEREIHLRVPNIGAEANQTKQDGGSGPYNLNNSGPYNLNSHFKQWLLAFAVTVASVIALAFAVFYIYTRSFLYHANHW</sequence>
<accession>A0ABQ8IJK9</accession>
<dbReference type="EC" id="2.7.11.1" evidence="1"/>
<comment type="caution">
    <text evidence="13">The sequence shown here is derived from an EMBL/GenBank/DDBJ whole genome shotgun (WGS) entry which is preliminary data.</text>
</comment>
<feature type="signal peptide" evidence="9">
    <location>
        <begin position="1"/>
        <end position="28"/>
    </location>
</feature>
<evidence type="ECO:0000256" key="1">
    <source>
        <dbReference type="ARBA" id="ARBA00012513"/>
    </source>
</evidence>
<keyword evidence="3" id="KW-1015">Disulfide bond</keyword>
<dbReference type="PROSITE" id="PS50026">
    <property type="entry name" value="EGF_3"/>
    <property type="match status" value="1"/>
</dbReference>
<organism evidence="13 14">
    <name type="scientific">Xanthoceras sorbifolium</name>
    <dbReference type="NCBI Taxonomy" id="99658"/>
    <lineage>
        <taxon>Eukaryota</taxon>
        <taxon>Viridiplantae</taxon>
        <taxon>Streptophyta</taxon>
        <taxon>Embryophyta</taxon>
        <taxon>Tracheophyta</taxon>
        <taxon>Spermatophyta</taxon>
        <taxon>Magnoliopsida</taxon>
        <taxon>eudicotyledons</taxon>
        <taxon>Gunneridae</taxon>
        <taxon>Pentapetalae</taxon>
        <taxon>rosids</taxon>
        <taxon>malvids</taxon>
        <taxon>Sapindales</taxon>
        <taxon>Sapindaceae</taxon>
        <taxon>Xanthoceroideae</taxon>
        <taxon>Xanthoceras</taxon>
    </lineage>
</organism>
<evidence type="ECO:0000256" key="8">
    <source>
        <dbReference type="SAM" id="Phobius"/>
    </source>
</evidence>
<reference evidence="13 14" key="1">
    <citation type="submission" date="2021-02" db="EMBL/GenBank/DDBJ databases">
        <title>Plant Genome Project.</title>
        <authorList>
            <person name="Zhang R.-G."/>
        </authorList>
    </citation>
    <scope>NUCLEOTIDE SEQUENCE [LARGE SCALE GENOMIC DNA]</scope>
    <source>
        <tissue evidence="13">Leaves</tissue>
    </source>
</reference>
<dbReference type="PROSITE" id="PS50927">
    <property type="entry name" value="BULB_LECTIN"/>
    <property type="match status" value="1"/>
</dbReference>
<evidence type="ECO:0000259" key="11">
    <source>
        <dbReference type="PROSITE" id="PS50927"/>
    </source>
</evidence>
<dbReference type="SUPFAM" id="SSF51110">
    <property type="entry name" value="alpha-D-mannose-specific plant lectins"/>
    <property type="match status" value="1"/>
</dbReference>
<dbReference type="InterPro" id="IPR000742">
    <property type="entry name" value="EGF"/>
</dbReference>
<keyword evidence="8" id="KW-0812">Transmembrane</keyword>
<proteinExistence type="predicted"/>
<dbReference type="InterPro" id="IPR000858">
    <property type="entry name" value="S_locus_glycoprot_dom"/>
</dbReference>
<evidence type="ECO:0000256" key="7">
    <source>
        <dbReference type="PROSITE-ProRule" id="PRU00076"/>
    </source>
</evidence>
<evidence type="ECO:0000256" key="6">
    <source>
        <dbReference type="ARBA" id="ARBA00048679"/>
    </source>
</evidence>
<keyword evidence="2 9" id="KW-0732">Signal</keyword>
<comment type="catalytic activity">
    <reaction evidence="6">
        <text>L-seryl-[protein] + ATP = O-phospho-L-seryl-[protein] + ADP + H(+)</text>
        <dbReference type="Rhea" id="RHEA:17989"/>
        <dbReference type="Rhea" id="RHEA-COMP:9863"/>
        <dbReference type="Rhea" id="RHEA-COMP:11604"/>
        <dbReference type="ChEBI" id="CHEBI:15378"/>
        <dbReference type="ChEBI" id="CHEBI:29999"/>
        <dbReference type="ChEBI" id="CHEBI:30616"/>
        <dbReference type="ChEBI" id="CHEBI:83421"/>
        <dbReference type="ChEBI" id="CHEBI:456216"/>
        <dbReference type="EC" id="2.7.11.1"/>
    </reaction>
</comment>
<gene>
    <name evidence="13" type="ORF">JRO89_XS01G0157700</name>
</gene>
<evidence type="ECO:0000313" key="14">
    <source>
        <dbReference type="Proteomes" id="UP000827721"/>
    </source>
</evidence>
<dbReference type="Pfam" id="PF01453">
    <property type="entry name" value="B_lectin"/>
    <property type="match status" value="1"/>
</dbReference>
<dbReference type="InterPro" id="IPR003609">
    <property type="entry name" value="Pan_app"/>
</dbReference>
<dbReference type="Pfam" id="PF00954">
    <property type="entry name" value="S_locus_glycop"/>
    <property type="match status" value="1"/>
</dbReference>
<evidence type="ECO:0000256" key="5">
    <source>
        <dbReference type="ARBA" id="ARBA00047899"/>
    </source>
</evidence>
<evidence type="ECO:0000256" key="2">
    <source>
        <dbReference type="ARBA" id="ARBA00022729"/>
    </source>
</evidence>
<feature type="domain" description="Bulb-type lectin" evidence="11">
    <location>
        <begin position="29"/>
        <end position="152"/>
    </location>
</feature>
<name>A0ABQ8IJK9_9ROSI</name>